<sequence length="191" mass="21259">MDRGGAVSKPATLIERILGEVDAAPVGINRHERTLRALQHMVRGYERVLQDKRRKRPGRPATTFSDLIVRARFEDERRRDPAATLTEARKATAKFLGLRHRLPAEQVGHACKRIEDRLLAQTRTAWSSGDLLAFVRGVTSRLLTASAPGANIDTRALYRDLDELLNICGELDAQWNEARQAALTEGRAASA</sequence>
<accession>A0A2T1HYF5</accession>
<comment type="caution">
    <text evidence="2">The sequence shown here is derived from an EMBL/GenBank/DDBJ whole genome shotgun (WGS) entry which is preliminary data.</text>
</comment>
<dbReference type="AlphaFoldDB" id="A0A2T1HYF5"/>
<proteinExistence type="predicted"/>
<organism evidence="2 3">
    <name type="scientific">Alsobacter soli</name>
    <dbReference type="NCBI Taxonomy" id="2109933"/>
    <lineage>
        <taxon>Bacteria</taxon>
        <taxon>Pseudomonadati</taxon>
        <taxon>Pseudomonadota</taxon>
        <taxon>Alphaproteobacteria</taxon>
        <taxon>Hyphomicrobiales</taxon>
        <taxon>Alsobacteraceae</taxon>
        <taxon>Alsobacter</taxon>
    </lineage>
</organism>
<evidence type="ECO:0000256" key="1">
    <source>
        <dbReference type="SAM" id="Coils"/>
    </source>
</evidence>
<evidence type="ECO:0000313" key="2">
    <source>
        <dbReference type="EMBL" id="PSC06727.1"/>
    </source>
</evidence>
<reference evidence="3" key="1">
    <citation type="submission" date="2018-03" db="EMBL/GenBank/DDBJ databases">
        <authorList>
            <person name="Sun L."/>
            <person name="Liu H."/>
            <person name="Chen W."/>
            <person name="Huang K."/>
            <person name="Liu W."/>
            <person name="Gao X."/>
        </authorList>
    </citation>
    <scope>NUCLEOTIDE SEQUENCE [LARGE SCALE GENOMIC DNA]</scope>
    <source>
        <strain evidence="3">SH9</strain>
    </source>
</reference>
<name>A0A2T1HYF5_9HYPH</name>
<feature type="coiled-coil region" evidence="1">
    <location>
        <begin position="28"/>
        <end position="55"/>
    </location>
</feature>
<dbReference type="Proteomes" id="UP000239772">
    <property type="component" value="Unassembled WGS sequence"/>
</dbReference>
<gene>
    <name evidence="2" type="ORF">SLNSH_02725</name>
</gene>
<keyword evidence="3" id="KW-1185">Reference proteome</keyword>
<protein>
    <submittedName>
        <fullName evidence="2">Uncharacterized protein</fullName>
    </submittedName>
</protein>
<dbReference type="EMBL" id="PVZS01000002">
    <property type="protein sequence ID" value="PSC06727.1"/>
    <property type="molecule type" value="Genomic_DNA"/>
</dbReference>
<keyword evidence="1" id="KW-0175">Coiled coil</keyword>
<evidence type="ECO:0000313" key="3">
    <source>
        <dbReference type="Proteomes" id="UP000239772"/>
    </source>
</evidence>